<keyword evidence="3" id="KW-1185">Reference proteome</keyword>
<keyword evidence="2" id="KW-0614">Plasmid</keyword>
<dbReference type="PANTHER" id="PTHR35519:SF2">
    <property type="entry name" value="PH DOMAIN PROTEIN"/>
    <property type="match status" value="1"/>
</dbReference>
<name>A0A8U0HYQ9_9EURY</name>
<organism evidence="2 3">
    <name type="scientific">Halorussus limi</name>
    <dbReference type="NCBI Taxonomy" id="2938695"/>
    <lineage>
        <taxon>Archaea</taxon>
        <taxon>Methanobacteriati</taxon>
        <taxon>Methanobacteriota</taxon>
        <taxon>Stenosarchaea group</taxon>
        <taxon>Halobacteria</taxon>
        <taxon>Halobacteriales</taxon>
        <taxon>Haladaptataceae</taxon>
        <taxon>Halorussus</taxon>
    </lineage>
</organism>
<feature type="transmembrane region" description="Helical" evidence="1">
    <location>
        <begin position="84"/>
        <end position="107"/>
    </location>
</feature>
<dbReference type="InterPro" id="IPR025187">
    <property type="entry name" value="DUF4112"/>
</dbReference>
<dbReference type="Pfam" id="PF13430">
    <property type="entry name" value="DUF4112"/>
    <property type="match status" value="1"/>
</dbReference>
<dbReference type="PANTHER" id="PTHR35519">
    <property type="entry name" value="MEMBRANE PROTEINS"/>
    <property type="match status" value="1"/>
</dbReference>
<dbReference type="Proteomes" id="UP000830729">
    <property type="component" value="Plasmid unnamed1"/>
</dbReference>
<dbReference type="GeneID" id="72187383"/>
<dbReference type="EMBL" id="CP096660">
    <property type="protein sequence ID" value="UPV76302.1"/>
    <property type="molecule type" value="Genomic_DNA"/>
</dbReference>
<feature type="transmembrane region" description="Helical" evidence="1">
    <location>
        <begin position="51"/>
        <end position="72"/>
    </location>
</feature>
<geneLocation type="plasmid" evidence="2 3">
    <name>unnamed1</name>
</geneLocation>
<accession>A0A8U0HYQ9</accession>
<keyword evidence="1" id="KW-1133">Transmembrane helix</keyword>
<gene>
    <name evidence="2" type="ORF">M0R89_19250</name>
</gene>
<protein>
    <submittedName>
        <fullName evidence="2">DUF4112 domain-containing protein</fullName>
    </submittedName>
</protein>
<evidence type="ECO:0000313" key="3">
    <source>
        <dbReference type="Proteomes" id="UP000830729"/>
    </source>
</evidence>
<dbReference type="RefSeq" id="WP_248652335.1">
    <property type="nucleotide sequence ID" value="NZ_CP096660.1"/>
</dbReference>
<sequence length="129" mass="13852">MENEPDEYGERIEVSVEDEPPGMERVRAVADLLDEAIELPVVNYSVGLDPILGILPVGGDAISAAISLYIVAEGAQMGASRDTVMKMLFNVGLDAVIGSIPVIGTLFDSVWKANMRNVKLLEDELGDGY</sequence>
<keyword evidence="1" id="KW-0472">Membrane</keyword>
<evidence type="ECO:0000313" key="2">
    <source>
        <dbReference type="EMBL" id="UPV76302.1"/>
    </source>
</evidence>
<keyword evidence="1" id="KW-0812">Transmembrane</keyword>
<dbReference type="AlphaFoldDB" id="A0A8U0HYQ9"/>
<proteinExistence type="predicted"/>
<evidence type="ECO:0000256" key="1">
    <source>
        <dbReference type="SAM" id="Phobius"/>
    </source>
</evidence>
<dbReference type="KEGG" id="halx:M0R89_19250"/>
<reference evidence="2 3" key="1">
    <citation type="submission" date="2022-04" db="EMBL/GenBank/DDBJ databases">
        <title>Diverse halophilic archaea isolated from saline environments.</title>
        <authorList>
            <person name="Cui H.-L."/>
        </authorList>
    </citation>
    <scope>NUCLEOTIDE SEQUENCE [LARGE SCALE GENOMIC DNA]</scope>
    <source>
        <strain evidence="2 3">XZYJT49</strain>
        <plasmid evidence="2 3">unnamed1</plasmid>
    </source>
</reference>